<dbReference type="VEuPathDB" id="VectorBase:CPIJ005019"/>
<organism>
    <name type="scientific">Culex quinquefasciatus</name>
    <name type="common">Southern house mosquito</name>
    <name type="synonym">Culex pungens</name>
    <dbReference type="NCBI Taxonomy" id="7176"/>
    <lineage>
        <taxon>Eukaryota</taxon>
        <taxon>Metazoa</taxon>
        <taxon>Ecdysozoa</taxon>
        <taxon>Arthropoda</taxon>
        <taxon>Hexapoda</taxon>
        <taxon>Insecta</taxon>
        <taxon>Pterygota</taxon>
        <taxon>Neoptera</taxon>
        <taxon>Endopterygota</taxon>
        <taxon>Diptera</taxon>
        <taxon>Nematocera</taxon>
        <taxon>Culicoidea</taxon>
        <taxon>Culicidae</taxon>
        <taxon>Culicinae</taxon>
        <taxon>Culicini</taxon>
        <taxon>Culex</taxon>
        <taxon>Culex</taxon>
    </lineage>
</organism>
<reference evidence="2" key="1">
    <citation type="submission" date="2007-03" db="EMBL/GenBank/DDBJ databases">
        <title>Annotation of Culex pipiens quinquefasciatus.</title>
        <authorList>
            <consortium name="The Broad Institute Genome Sequencing Platform"/>
            <person name="Atkinson P.W."/>
            <person name="Hemingway J."/>
            <person name="Christensen B.M."/>
            <person name="Higgs S."/>
            <person name="Kodira C."/>
            <person name="Hannick L."/>
            <person name="Megy K."/>
            <person name="O'Leary S."/>
            <person name="Pearson M."/>
            <person name="Haas B.J."/>
            <person name="Mauceli E."/>
            <person name="Wortman J.R."/>
            <person name="Lee N.H."/>
            <person name="Guigo R."/>
            <person name="Stanke M."/>
            <person name="Alvarado L."/>
            <person name="Amedeo P."/>
            <person name="Antoine C.H."/>
            <person name="Arensburger P."/>
            <person name="Bidwell S.L."/>
            <person name="Crawford M."/>
            <person name="Camaro F."/>
            <person name="Devon K."/>
            <person name="Engels R."/>
            <person name="Hammond M."/>
            <person name="Howarth C."/>
            <person name="Koehrsen M."/>
            <person name="Lawson D."/>
            <person name="Montgomery P."/>
            <person name="Nene V."/>
            <person name="Nusbaum C."/>
            <person name="Puiu D."/>
            <person name="Romero-Severson J."/>
            <person name="Severson D.W."/>
            <person name="Shumway M."/>
            <person name="Sisk P."/>
            <person name="Stolte C."/>
            <person name="Zeng Q."/>
            <person name="Eisenstadt E."/>
            <person name="Fraser-Liggett C."/>
            <person name="Strausberg R."/>
            <person name="Galagan J."/>
            <person name="Birren B."/>
            <person name="Collins F.H."/>
        </authorList>
    </citation>
    <scope>NUCLEOTIDE SEQUENCE [LARGE SCALE GENOMIC DNA]</scope>
    <source>
        <strain evidence="2">JHB</strain>
    </source>
</reference>
<gene>
    <name evidence="3" type="primary">6036634</name>
    <name evidence="2" type="ORF">CpipJ_CPIJ005019</name>
</gene>
<dbReference type="PROSITE" id="PS50096">
    <property type="entry name" value="IQ"/>
    <property type="match status" value="1"/>
</dbReference>
<evidence type="ECO:0000256" key="1">
    <source>
        <dbReference type="SAM" id="MobiDB-lite"/>
    </source>
</evidence>
<feature type="compositionally biased region" description="Basic and acidic residues" evidence="1">
    <location>
        <begin position="43"/>
        <end position="53"/>
    </location>
</feature>
<reference evidence="3" key="2">
    <citation type="submission" date="2021-02" db="UniProtKB">
        <authorList>
            <consortium name="EnsemblMetazoa"/>
        </authorList>
    </citation>
    <scope>IDENTIFICATION</scope>
    <source>
        <strain evidence="3">JHB</strain>
    </source>
</reference>
<dbReference type="SMART" id="SM00015">
    <property type="entry name" value="IQ"/>
    <property type="match status" value="1"/>
</dbReference>
<evidence type="ECO:0000313" key="4">
    <source>
        <dbReference type="Proteomes" id="UP000002320"/>
    </source>
</evidence>
<dbReference type="CDD" id="cd23767">
    <property type="entry name" value="IQCD"/>
    <property type="match status" value="1"/>
</dbReference>
<dbReference type="InterPro" id="IPR000048">
    <property type="entry name" value="IQ_motif_EF-hand-BS"/>
</dbReference>
<dbReference type="HOGENOM" id="CLU_2514883_0_0_1"/>
<dbReference type="Pfam" id="PF00612">
    <property type="entry name" value="IQ"/>
    <property type="match status" value="1"/>
</dbReference>
<dbReference type="AlphaFoldDB" id="B0WD76"/>
<dbReference type="Gene3D" id="1.20.5.190">
    <property type="match status" value="1"/>
</dbReference>
<name>B0WD76_CULQU</name>
<protein>
    <submittedName>
        <fullName evidence="2">Predicted protein</fullName>
    </submittedName>
</protein>
<dbReference type="InParanoid" id="B0WD76"/>
<dbReference type="Proteomes" id="UP000002320">
    <property type="component" value="Unassembled WGS sequence"/>
</dbReference>
<keyword evidence="4" id="KW-1185">Reference proteome</keyword>
<feature type="region of interest" description="Disordered" evidence="1">
    <location>
        <begin position="16"/>
        <end position="58"/>
    </location>
</feature>
<evidence type="ECO:0000313" key="3">
    <source>
        <dbReference type="EnsemblMetazoa" id="CPIJ005019-PA"/>
    </source>
</evidence>
<sequence>MKIEAAATKIQAAFRGHQVRKGTTMKQGDVNGSEAGQQQNSAETEREPTKAELEAEFDPNDEELSISQHYYEPTYWAVADLEAPG</sequence>
<proteinExistence type="predicted"/>
<dbReference type="KEGG" id="cqu:CpipJ_CPIJ005019"/>
<dbReference type="OrthoDB" id="252964at2759"/>
<dbReference type="VEuPathDB" id="VectorBase:CQUJHB007120"/>
<accession>B0WD76</accession>
<dbReference type="EnsemblMetazoa" id="CPIJ005019-RA">
    <property type="protein sequence ID" value="CPIJ005019-PA"/>
    <property type="gene ID" value="CPIJ005019"/>
</dbReference>
<dbReference type="EMBL" id="DS231894">
    <property type="protein sequence ID" value="EDS44254.1"/>
    <property type="molecule type" value="Genomic_DNA"/>
</dbReference>
<evidence type="ECO:0000313" key="2">
    <source>
        <dbReference type="EMBL" id="EDS44254.1"/>
    </source>
</evidence>